<protein>
    <submittedName>
        <fullName evidence="1">Uncharacterized protein</fullName>
    </submittedName>
</protein>
<organism evidence="1 2">
    <name type="scientific">Nepenthes gracilis</name>
    <name type="common">Slender pitcher plant</name>
    <dbReference type="NCBI Taxonomy" id="150966"/>
    <lineage>
        <taxon>Eukaryota</taxon>
        <taxon>Viridiplantae</taxon>
        <taxon>Streptophyta</taxon>
        <taxon>Embryophyta</taxon>
        <taxon>Tracheophyta</taxon>
        <taxon>Spermatophyta</taxon>
        <taxon>Magnoliopsida</taxon>
        <taxon>eudicotyledons</taxon>
        <taxon>Gunneridae</taxon>
        <taxon>Pentapetalae</taxon>
        <taxon>Caryophyllales</taxon>
        <taxon>Nepenthaceae</taxon>
        <taxon>Nepenthes</taxon>
    </lineage>
</organism>
<accession>A0AAD3S424</accession>
<evidence type="ECO:0000313" key="1">
    <source>
        <dbReference type="EMBL" id="GMH03986.1"/>
    </source>
</evidence>
<dbReference type="Proteomes" id="UP001279734">
    <property type="component" value="Unassembled WGS sequence"/>
</dbReference>
<evidence type="ECO:0000313" key="2">
    <source>
        <dbReference type="Proteomes" id="UP001279734"/>
    </source>
</evidence>
<name>A0AAD3S424_NEPGR</name>
<proteinExistence type="predicted"/>
<dbReference type="AlphaFoldDB" id="A0AAD3S424"/>
<comment type="caution">
    <text evidence="1">The sequence shown here is derived from an EMBL/GenBank/DDBJ whole genome shotgun (WGS) entry which is preliminary data.</text>
</comment>
<dbReference type="EMBL" id="BSYO01000004">
    <property type="protein sequence ID" value="GMH03986.1"/>
    <property type="molecule type" value="Genomic_DNA"/>
</dbReference>
<keyword evidence="2" id="KW-1185">Reference proteome</keyword>
<reference evidence="1" key="1">
    <citation type="submission" date="2023-05" db="EMBL/GenBank/DDBJ databases">
        <title>Nepenthes gracilis genome sequencing.</title>
        <authorList>
            <person name="Fukushima K."/>
        </authorList>
    </citation>
    <scope>NUCLEOTIDE SEQUENCE</scope>
    <source>
        <strain evidence="1">SING2019-196</strain>
    </source>
</reference>
<gene>
    <name evidence="1" type="ORF">Nepgr_005825</name>
</gene>
<sequence length="71" mass="7755">MIAGQDEDVEIVDWDSLPLHFANQEKPMTGGVPHENDSCSAALCRLNLRSSPPPPTPQLVKTTQVVLTMVK</sequence>